<name>A0AAJ0AJJ8_9PEZI</name>
<dbReference type="AlphaFoldDB" id="A0AAJ0AJJ8"/>
<sequence length="280" mass="31006">MGLLPLLRDAHRAPSSFDGRSSQSLVTHVNPYEVPVSWEECRIRTRLRSSPQTVYSDAHRAKDHTIPYRPDITAHGPSWARDVEHDGQGSAHSFKCLWVVVPVLGAQWPSYHPPSRELFADPFSSAPKANTSAGRCPPWHSTVYYVLVMSRKPMSSLEIFSQSESIASPYAQSLNLGYAANCCFPGTRPHRDIFGDCLVGLVWTHQRSTTGTSIADGSTRRTATADSCLFLQPAKELKKSLFQISPAYRLNPCAKHFTVYKNLLAGICRSCLPSLPPGPR</sequence>
<evidence type="ECO:0000313" key="2">
    <source>
        <dbReference type="Proteomes" id="UP001224890"/>
    </source>
</evidence>
<dbReference type="EMBL" id="JAHMHR010000026">
    <property type="protein sequence ID" value="KAK1674429.1"/>
    <property type="molecule type" value="Genomic_DNA"/>
</dbReference>
<comment type="caution">
    <text evidence="1">The sequence shown here is derived from an EMBL/GenBank/DDBJ whole genome shotgun (WGS) entry which is preliminary data.</text>
</comment>
<dbReference type="RefSeq" id="XP_060428432.1">
    <property type="nucleotide sequence ID" value="XM_060565851.1"/>
</dbReference>
<dbReference type="Proteomes" id="UP001224890">
    <property type="component" value="Unassembled WGS sequence"/>
</dbReference>
<protein>
    <submittedName>
        <fullName evidence="1">Uncharacterized protein</fullName>
    </submittedName>
</protein>
<organism evidence="1 2">
    <name type="scientific">Colletotrichum godetiae</name>
    <dbReference type="NCBI Taxonomy" id="1209918"/>
    <lineage>
        <taxon>Eukaryota</taxon>
        <taxon>Fungi</taxon>
        <taxon>Dikarya</taxon>
        <taxon>Ascomycota</taxon>
        <taxon>Pezizomycotina</taxon>
        <taxon>Sordariomycetes</taxon>
        <taxon>Hypocreomycetidae</taxon>
        <taxon>Glomerellales</taxon>
        <taxon>Glomerellaceae</taxon>
        <taxon>Colletotrichum</taxon>
        <taxon>Colletotrichum acutatum species complex</taxon>
    </lineage>
</organism>
<evidence type="ECO:0000313" key="1">
    <source>
        <dbReference type="EMBL" id="KAK1674429.1"/>
    </source>
</evidence>
<keyword evidence="2" id="KW-1185">Reference proteome</keyword>
<gene>
    <name evidence="1" type="ORF">BDP55DRAFT_186593</name>
</gene>
<dbReference type="GeneID" id="85450377"/>
<proteinExistence type="predicted"/>
<reference evidence="1" key="1">
    <citation type="submission" date="2021-06" db="EMBL/GenBank/DDBJ databases">
        <title>Comparative genomics, transcriptomics and evolutionary studies reveal genomic signatures of adaptation to plant cell wall in hemibiotrophic fungi.</title>
        <authorList>
            <consortium name="DOE Joint Genome Institute"/>
            <person name="Baroncelli R."/>
            <person name="Diaz J.F."/>
            <person name="Benocci T."/>
            <person name="Peng M."/>
            <person name="Battaglia E."/>
            <person name="Haridas S."/>
            <person name="Andreopoulos W."/>
            <person name="Labutti K."/>
            <person name="Pangilinan J."/>
            <person name="Floch G.L."/>
            <person name="Makela M.R."/>
            <person name="Henrissat B."/>
            <person name="Grigoriev I.V."/>
            <person name="Crouch J.A."/>
            <person name="De Vries R.P."/>
            <person name="Sukno S.A."/>
            <person name="Thon M.R."/>
        </authorList>
    </citation>
    <scope>NUCLEOTIDE SEQUENCE</scope>
    <source>
        <strain evidence="1">CBS 193.32</strain>
    </source>
</reference>
<accession>A0AAJ0AJJ8</accession>